<keyword evidence="5" id="KW-1185">Reference proteome</keyword>
<sequence length="282" mass="30697">MTILALDGADVWFEQHGTGGDIVISSASGFGPYPAILAEDPYGCTVITVQARGFGRSTHLATAPAAGWLDQWGADVLAVADHLGIETFVYTGVSHGGGIGWHLARNHPERLRALISVVGTPHDRSGDTSSSAGRRRVVEGRRDPAVLREQLAVIGGRTEGEQRLRTREETLRRLVEHHLGYSEEEALVNQGMPFPQATDNEELAKILATIELPVLSLAGLRDGVISPQSALRAATAVRHSKTVLFEDEGHFMAEERPRRLAREVKVFLDELADYEANGGQWR</sequence>
<evidence type="ECO:0000259" key="3">
    <source>
        <dbReference type="Pfam" id="PF00561"/>
    </source>
</evidence>
<dbReference type="RefSeq" id="WP_211466237.1">
    <property type="nucleotide sequence ID" value="NZ_JAGSXH010000018.1"/>
</dbReference>
<feature type="region of interest" description="Disordered" evidence="2">
    <location>
        <begin position="120"/>
        <end position="139"/>
    </location>
</feature>
<dbReference type="Pfam" id="PF00561">
    <property type="entry name" value="Abhydrolase_1"/>
    <property type="match status" value="1"/>
</dbReference>
<dbReference type="InterPro" id="IPR050471">
    <property type="entry name" value="AB_hydrolase"/>
</dbReference>
<feature type="domain" description="AB hydrolase-1" evidence="3">
    <location>
        <begin position="37"/>
        <end position="257"/>
    </location>
</feature>
<gene>
    <name evidence="4" type="ORF">KGA66_07985</name>
</gene>
<protein>
    <submittedName>
        <fullName evidence="4">Alpha/beta hydrolase</fullName>
    </submittedName>
</protein>
<dbReference type="InterPro" id="IPR029058">
    <property type="entry name" value="AB_hydrolase_fold"/>
</dbReference>
<keyword evidence="1" id="KW-0560">Oxidoreductase</keyword>
<dbReference type="InterPro" id="IPR000639">
    <property type="entry name" value="Epox_hydrolase-like"/>
</dbReference>
<accession>A0A8J8BDN6</accession>
<organism evidence="4 5">
    <name type="scientific">Actinocrinis puniceicyclus</name>
    <dbReference type="NCBI Taxonomy" id="977794"/>
    <lineage>
        <taxon>Bacteria</taxon>
        <taxon>Bacillati</taxon>
        <taxon>Actinomycetota</taxon>
        <taxon>Actinomycetes</taxon>
        <taxon>Catenulisporales</taxon>
        <taxon>Actinospicaceae</taxon>
        <taxon>Actinocrinis</taxon>
    </lineage>
</organism>
<keyword evidence="1" id="KW-0575">Peroxidase</keyword>
<evidence type="ECO:0000313" key="4">
    <source>
        <dbReference type="EMBL" id="MBS2962979.1"/>
    </source>
</evidence>
<dbReference type="GO" id="GO:0016787">
    <property type="term" value="F:hydrolase activity"/>
    <property type="evidence" value="ECO:0007669"/>
    <property type="project" value="UniProtKB-KW"/>
</dbReference>
<dbReference type="Gene3D" id="3.40.50.1820">
    <property type="entry name" value="alpha/beta hydrolase"/>
    <property type="match status" value="1"/>
</dbReference>
<dbReference type="Proteomes" id="UP000677913">
    <property type="component" value="Unassembled WGS sequence"/>
</dbReference>
<dbReference type="GO" id="GO:0004601">
    <property type="term" value="F:peroxidase activity"/>
    <property type="evidence" value="ECO:0007669"/>
    <property type="project" value="UniProtKB-KW"/>
</dbReference>
<evidence type="ECO:0000256" key="1">
    <source>
        <dbReference type="ARBA" id="ARBA00022559"/>
    </source>
</evidence>
<dbReference type="PRINTS" id="PR00412">
    <property type="entry name" value="EPOXHYDRLASE"/>
</dbReference>
<dbReference type="PANTHER" id="PTHR43433:SF1">
    <property type="entry name" value="BLL5160 PROTEIN"/>
    <property type="match status" value="1"/>
</dbReference>
<reference evidence="4" key="1">
    <citation type="submission" date="2021-04" db="EMBL/GenBank/DDBJ databases">
        <title>Genome based classification of Actinospica acidithermotolerans sp. nov., an actinobacterium isolated from an Indonesian hot spring.</title>
        <authorList>
            <person name="Kusuma A.B."/>
            <person name="Putra K.E."/>
            <person name="Nafisah S."/>
            <person name="Loh J."/>
            <person name="Nouioui I."/>
            <person name="Goodfellow M."/>
        </authorList>
    </citation>
    <scope>NUCLEOTIDE SEQUENCE</scope>
    <source>
        <strain evidence="4">DSM 45618</strain>
    </source>
</reference>
<dbReference type="PANTHER" id="PTHR43433">
    <property type="entry name" value="HYDROLASE, ALPHA/BETA FOLD FAMILY PROTEIN"/>
    <property type="match status" value="1"/>
</dbReference>
<dbReference type="AlphaFoldDB" id="A0A8J8BDN6"/>
<dbReference type="EMBL" id="JAGSXH010000018">
    <property type="protein sequence ID" value="MBS2962979.1"/>
    <property type="molecule type" value="Genomic_DNA"/>
</dbReference>
<evidence type="ECO:0000256" key="2">
    <source>
        <dbReference type="SAM" id="MobiDB-lite"/>
    </source>
</evidence>
<keyword evidence="4" id="KW-0378">Hydrolase</keyword>
<dbReference type="SUPFAM" id="SSF53474">
    <property type="entry name" value="alpha/beta-Hydrolases"/>
    <property type="match status" value="1"/>
</dbReference>
<name>A0A8J8BDN6_9ACTN</name>
<dbReference type="InterPro" id="IPR000073">
    <property type="entry name" value="AB_hydrolase_1"/>
</dbReference>
<proteinExistence type="predicted"/>
<evidence type="ECO:0000313" key="5">
    <source>
        <dbReference type="Proteomes" id="UP000677913"/>
    </source>
</evidence>
<comment type="caution">
    <text evidence="4">The sequence shown here is derived from an EMBL/GenBank/DDBJ whole genome shotgun (WGS) entry which is preliminary data.</text>
</comment>